<evidence type="ECO:0000313" key="1">
    <source>
        <dbReference type="EMBL" id="QFR24970.1"/>
    </source>
</evidence>
<dbReference type="GeneID" id="78510534"/>
<dbReference type="EMBL" id="CP045143">
    <property type="protein sequence ID" value="QFR24970.1"/>
    <property type="molecule type" value="Genomic_DNA"/>
</dbReference>
<dbReference type="InterPro" id="IPR009351">
    <property type="entry name" value="AlkZ-like"/>
</dbReference>
<dbReference type="RefSeq" id="WP_150392653.1">
    <property type="nucleotide sequence ID" value="NZ_CP041364.1"/>
</dbReference>
<dbReference type="PANTHER" id="PTHR38479:SF2">
    <property type="entry name" value="WINGED HELIX DNA-BINDING DOMAIN-CONTAINING PROTEIN"/>
    <property type="match status" value="1"/>
</dbReference>
<proteinExistence type="predicted"/>
<dbReference type="KEGG" id="lhb:D1010_17155"/>
<protein>
    <submittedName>
        <fullName evidence="1">Winged helix DNA-binding domain-containing protein</fullName>
    </submittedName>
</protein>
<dbReference type="Pfam" id="PF06224">
    <property type="entry name" value="AlkZ-like"/>
    <property type="match status" value="1"/>
</dbReference>
<name>A0A5P8M8X1_9LACO</name>
<accession>A0A5P8M8X1</accession>
<evidence type="ECO:0000313" key="2">
    <source>
        <dbReference type="Proteomes" id="UP000326779"/>
    </source>
</evidence>
<dbReference type="GO" id="GO:0003677">
    <property type="term" value="F:DNA binding"/>
    <property type="evidence" value="ECO:0007669"/>
    <property type="project" value="UniProtKB-KW"/>
</dbReference>
<sequence>MIINDDQYRQFRVHVHHLDQRVPARRVLAVAGTIGLQNSPPGAWEQAVFNRLADITAAELRGMLEKQKSLLQAWSFRGAPAVFPTQDAATFLNALAAEKDEEPWIYTAGLVPSLPQLGIDYTTLLTLVSQATKTVLADKTITGKSQLDAAVAEAVAADLPAAKQAAWQQPSPYGAKQTLGQAAVSFMLRPTGFQGLVVFGQRSGQSPTFTSPKHWGVGWPEESAAMHELVQRYVHAYGPTNRQEFTKWLGCSIAQGRRLWDLVADELTAVDAGSVLTADLPEFQKAVEATGTLRLLGPHDPYLDANGRDLLLPDKKLQRKVWRTVGNPGAVLLDGRIIGLWRQRKQGKQLSATVDSFVPLTNRLKQQITSQVEAYAAFLQVTLKALTYDE</sequence>
<organism evidence="1 2">
    <name type="scientific">Schleiferilactobacillus harbinensis</name>
    <dbReference type="NCBI Taxonomy" id="304207"/>
    <lineage>
        <taxon>Bacteria</taxon>
        <taxon>Bacillati</taxon>
        <taxon>Bacillota</taxon>
        <taxon>Bacilli</taxon>
        <taxon>Lactobacillales</taxon>
        <taxon>Lactobacillaceae</taxon>
        <taxon>Schleiferilactobacillus</taxon>
    </lineage>
</organism>
<dbReference type="Proteomes" id="UP000326779">
    <property type="component" value="Chromosome"/>
</dbReference>
<keyword evidence="1" id="KW-0238">DNA-binding</keyword>
<gene>
    <name evidence="1" type="ORF">D1010_17155</name>
</gene>
<dbReference type="PANTHER" id="PTHR38479">
    <property type="entry name" value="LMO0824 PROTEIN"/>
    <property type="match status" value="1"/>
</dbReference>
<reference evidence="1 2" key="1">
    <citation type="submission" date="2019-10" db="EMBL/GenBank/DDBJ databases">
        <title>The completed genome of Lactobacillus harbinensis M1.</title>
        <authorList>
            <person name="Zheng Y."/>
        </authorList>
    </citation>
    <scope>NUCLEOTIDE SEQUENCE [LARGE SCALE GENOMIC DNA]</scope>
    <source>
        <strain evidence="1 2">M1</strain>
    </source>
</reference>
<dbReference type="AlphaFoldDB" id="A0A5P8M8X1"/>